<keyword evidence="15" id="KW-1185">Reference proteome</keyword>
<evidence type="ECO:0000256" key="11">
    <source>
        <dbReference type="ARBA" id="ARBA00041761"/>
    </source>
</evidence>
<evidence type="ECO:0000256" key="8">
    <source>
        <dbReference type="ARBA" id="ARBA00023295"/>
    </source>
</evidence>
<dbReference type="EMBL" id="JAPDRK010000008">
    <property type="protein sequence ID" value="KAJ9609756.1"/>
    <property type="molecule type" value="Genomic_DNA"/>
</dbReference>
<evidence type="ECO:0000256" key="1">
    <source>
        <dbReference type="ARBA" id="ARBA00004191"/>
    </source>
</evidence>
<comment type="subcellular location">
    <subcellularLocation>
        <location evidence="1">Secreted</location>
        <location evidence="1">Cell wall</location>
    </subcellularLocation>
</comment>
<keyword evidence="3" id="KW-0134">Cell wall</keyword>
<dbReference type="Pfam" id="PF00332">
    <property type="entry name" value="Glyco_hydro_17"/>
    <property type="match status" value="1"/>
</dbReference>
<dbReference type="PANTHER" id="PTHR16631">
    <property type="entry name" value="GLUCAN 1,3-BETA-GLUCOSIDASE"/>
    <property type="match status" value="1"/>
</dbReference>
<comment type="catalytic activity">
    <reaction evidence="9">
        <text>Successive hydrolysis of beta-D-glucose units from the non-reducing ends of (1-&gt;3)-beta-D-glucans, releasing alpha-glucose.</text>
        <dbReference type="EC" id="3.2.1.58"/>
    </reaction>
</comment>
<evidence type="ECO:0000256" key="10">
    <source>
        <dbReference type="ARBA" id="ARBA00038929"/>
    </source>
</evidence>
<evidence type="ECO:0000313" key="15">
    <source>
        <dbReference type="Proteomes" id="UP001172673"/>
    </source>
</evidence>
<accession>A0AA38XAI3</accession>
<dbReference type="GO" id="GO:0004338">
    <property type="term" value="F:glucan exo-1,3-beta-glucosidase activity"/>
    <property type="evidence" value="ECO:0007669"/>
    <property type="project" value="UniProtKB-EC"/>
</dbReference>
<dbReference type="EC" id="3.2.1.58" evidence="10"/>
<evidence type="ECO:0000313" key="14">
    <source>
        <dbReference type="EMBL" id="KAJ9609756.1"/>
    </source>
</evidence>
<dbReference type="InterPro" id="IPR050732">
    <property type="entry name" value="Beta-glucan_modifiers"/>
</dbReference>
<dbReference type="GO" id="GO:0042973">
    <property type="term" value="F:glucan endo-1,3-beta-D-glucosidase activity"/>
    <property type="evidence" value="ECO:0007669"/>
    <property type="project" value="TreeGrafter"/>
</dbReference>
<reference evidence="14" key="1">
    <citation type="submission" date="2022-10" db="EMBL/GenBank/DDBJ databases">
        <title>Culturing micro-colonial fungi from biological soil crusts in the Mojave desert and describing Neophaeococcomyces mojavensis, and introducing the new genera and species Taxawa tesnikishii.</title>
        <authorList>
            <person name="Kurbessoian T."/>
            <person name="Stajich J.E."/>
        </authorList>
    </citation>
    <scope>NUCLEOTIDE SEQUENCE</scope>
    <source>
        <strain evidence="14">TK_41</strain>
    </source>
</reference>
<dbReference type="Proteomes" id="UP001172673">
    <property type="component" value="Unassembled WGS sequence"/>
</dbReference>
<dbReference type="GO" id="GO:0005975">
    <property type="term" value="P:carbohydrate metabolic process"/>
    <property type="evidence" value="ECO:0007669"/>
    <property type="project" value="InterPro"/>
</dbReference>
<dbReference type="Gene3D" id="3.20.20.80">
    <property type="entry name" value="Glycosidases"/>
    <property type="match status" value="1"/>
</dbReference>
<dbReference type="SUPFAM" id="SSF51445">
    <property type="entry name" value="(Trans)glycosidases"/>
    <property type="match status" value="1"/>
</dbReference>
<gene>
    <name evidence="14" type="primary">BGL2</name>
    <name evidence="14" type="ORF">H2200_006084</name>
</gene>
<evidence type="ECO:0000256" key="12">
    <source>
        <dbReference type="RuleBase" id="RU004335"/>
    </source>
</evidence>
<evidence type="ECO:0000256" key="13">
    <source>
        <dbReference type="SAM" id="SignalP"/>
    </source>
</evidence>
<keyword evidence="8 14" id="KW-0326">Glycosidase</keyword>
<dbReference type="InterPro" id="IPR000490">
    <property type="entry name" value="Glyco_hydro_17"/>
</dbReference>
<keyword evidence="4" id="KW-0964">Secreted</keyword>
<evidence type="ECO:0000256" key="5">
    <source>
        <dbReference type="ARBA" id="ARBA00022729"/>
    </source>
</evidence>
<feature type="signal peptide" evidence="13">
    <location>
        <begin position="1"/>
        <end position="20"/>
    </location>
</feature>
<dbReference type="GO" id="GO:0009277">
    <property type="term" value="C:fungal-type cell wall"/>
    <property type="evidence" value="ECO:0007669"/>
    <property type="project" value="TreeGrafter"/>
</dbReference>
<dbReference type="GO" id="GO:0005576">
    <property type="term" value="C:extracellular region"/>
    <property type="evidence" value="ECO:0007669"/>
    <property type="project" value="TreeGrafter"/>
</dbReference>
<proteinExistence type="inferred from homology"/>
<protein>
    <recommendedName>
        <fullName evidence="10">glucan 1,3-beta-glucosidase</fullName>
        <ecNumber evidence="10">3.2.1.58</ecNumber>
    </recommendedName>
    <alternativeName>
        <fullName evidence="11">Exo-1,3-beta-glucanase</fullName>
    </alternativeName>
</protein>
<comment type="similarity">
    <text evidence="2 12">Belongs to the glycosyl hydrolase 17 family.</text>
</comment>
<comment type="caution">
    <text evidence="14">The sequence shown here is derived from an EMBL/GenBank/DDBJ whole genome shotgun (WGS) entry which is preliminary data.</text>
</comment>
<dbReference type="AlphaFoldDB" id="A0AA38XAI3"/>
<evidence type="ECO:0000256" key="2">
    <source>
        <dbReference type="ARBA" id="ARBA00008773"/>
    </source>
</evidence>
<dbReference type="InterPro" id="IPR017853">
    <property type="entry name" value="GH"/>
</dbReference>
<organism evidence="14 15">
    <name type="scientific">Cladophialophora chaetospira</name>
    <dbReference type="NCBI Taxonomy" id="386627"/>
    <lineage>
        <taxon>Eukaryota</taxon>
        <taxon>Fungi</taxon>
        <taxon>Dikarya</taxon>
        <taxon>Ascomycota</taxon>
        <taxon>Pezizomycotina</taxon>
        <taxon>Eurotiomycetes</taxon>
        <taxon>Chaetothyriomycetidae</taxon>
        <taxon>Chaetothyriales</taxon>
        <taxon>Herpotrichiellaceae</taxon>
        <taxon>Cladophialophora</taxon>
    </lineage>
</organism>
<feature type="chain" id="PRO_5041310920" description="glucan 1,3-beta-glucosidase" evidence="13">
    <location>
        <begin position="21"/>
        <end position="309"/>
    </location>
</feature>
<dbReference type="GO" id="GO:0071555">
    <property type="term" value="P:cell wall organization"/>
    <property type="evidence" value="ECO:0007669"/>
    <property type="project" value="TreeGrafter"/>
</dbReference>
<keyword evidence="5 13" id="KW-0732">Signal</keyword>
<sequence length="309" mass="32972">MQLRDILSTALATAPLAVSAAGTLGFAVGNTNPDGSCKVQSDFEADFAAIQSNTAAVVVRTYSSSDIFGNPCHTPSQVLPAAKSAGIKVLLGMWPDGGAYDKEKAAVDEADPTSFGDTLYGITIGSEGLYRGTYQVDDLLGWIKDMQNDYPKTPLGTADSWNCWHNGSMDSIITSGIQLALANGFAYWQYQDISNATKTYFDDMAAALGHIQDVSGSLDGLHFMNGETGWPGTGGSDAGAAKAGDDNMETYWKSAVCGLLDWGVDLFWFEAFDEPNKADAIGDDGQVASEKHWGSFDSTRKPKFNMRCS</sequence>
<evidence type="ECO:0000256" key="9">
    <source>
        <dbReference type="ARBA" id="ARBA00036824"/>
    </source>
</evidence>
<keyword evidence="6 14" id="KW-0378">Hydrolase</keyword>
<evidence type="ECO:0000256" key="4">
    <source>
        <dbReference type="ARBA" id="ARBA00022525"/>
    </source>
</evidence>
<name>A0AA38XAI3_9EURO</name>
<keyword evidence="7" id="KW-0325">Glycoprotein</keyword>
<evidence type="ECO:0000256" key="6">
    <source>
        <dbReference type="ARBA" id="ARBA00022801"/>
    </source>
</evidence>
<dbReference type="PANTHER" id="PTHR16631:SF26">
    <property type="entry name" value="GLUCAN 1,3-BETA-GLUCOSIDASE"/>
    <property type="match status" value="1"/>
</dbReference>
<evidence type="ECO:0000256" key="7">
    <source>
        <dbReference type="ARBA" id="ARBA00023180"/>
    </source>
</evidence>
<dbReference type="GO" id="GO:0009986">
    <property type="term" value="C:cell surface"/>
    <property type="evidence" value="ECO:0007669"/>
    <property type="project" value="TreeGrafter"/>
</dbReference>
<evidence type="ECO:0000256" key="3">
    <source>
        <dbReference type="ARBA" id="ARBA00022512"/>
    </source>
</evidence>